<accession>A0A2S7T0G8</accession>
<gene>
    <name evidence="1" type="ORF">CJD36_000725</name>
</gene>
<reference evidence="1 2" key="1">
    <citation type="submission" date="2018-01" db="EMBL/GenBank/DDBJ databases">
        <title>A novel member of the phylum Bacteroidetes isolated from glacier ice.</title>
        <authorList>
            <person name="Liu Q."/>
            <person name="Xin Y.-H."/>
        </authorList>
    </citation>
    <scope>NUCLEOTIDE SEQUENCE [LARGE SCALE GENOMIC DNA]</scope>
    <source>
        <strain evidence="1 2">RB1R16</strain>
    </source>
</reference>
<dbReference type="RefSeq" id="WP_105037199.1">
    <property type="nucleotide sequence ID" value="NZ_PPSL01000001.1"/>
</dbReference>
<dbReference type="EMBL" id="PPSL01000001">
    <property type="protein sequence ID" value="PQJ12315.1"/>
    <property type="molecule type" value="Genomic_DNA"/>
</dbReference>
<sequence>MNRILVILTIDTENLPANFPEVLQHERRVVKEWKEAGYLDQLFLRQTKNGAVLIFKNVDLDKVNELMTTLPLYQFKKSLEILSLIKDSEI</sequence>
<evidence type="ECO:0008006" key="3">
    <source>
        <dbReference type="Google" id="ProtNLM"/>
    </source>
</evidence>
<proteinExistence type="predicted"/>
<name>A0A2S7T0G8_9BACT</name>
<dbReference type="OrthoDB" id="963137at2"/>
<organism evidence="1 2">
    <name type="scientific">Flavipsychrobacter stenotrophus</name>
    <dbReference type="NCBI Taxonomy" id="2077091"/>
    <lineage>
        <taxon>Bacteria</taxon>
        <taxon>Pseudomonadati</taxon>
        <taxon>Bacteroidota</taxon>
        <taxon>Chitinophagia</taxon>
        <taxon>Chitinophagales</taxon>
        <taxon>Chitinophagaceae</taxon>
        <taxon>Flavipsychrobacter</taxon>
    </lineage>
</organism>
<protein>
    <recommendedName>
        <fullName evidence="3">Muconolactone isomerase domain-containing protein</fullName>
    </recommendedName>
</protein>
<dbReference type="AlphaFoldDB" id="A0A2S7T0G8"/>
<dbReference type="Gene3D" id="3.30.70.1060">
    <property type="entry name" value="Dimeric alpha+beta barrel"/>
    <property type="match status" value="1"/>
</dbReference>
<evidence type="ECO:0000313" key="2">
    <source>
        <dbReference type="Proteomes" id="UP000239872"/>
    </source>
</evidence>
<dbReference type="Proteomes" id="UP000239872">
    <property type="component" value="Unassembled WGS sequence"/>
</dbReference>
<comment type="caution">
    <text evidence="1">The sequence shown here is derived from an EMBL/GenBank/DDBJ whole genome shotgun (WGS) entry which is preliminary data.</text>
</comment>
<evidence type="ECO:0000313" key="1">
    <source>
        <dbReference type="EMBL" id="PQJ12315.1"/>
    </source>
</evidence>
<keyword evidence="2" id="KW-1185">Reference proteome</keyword>